<name>A0A484NKN3_9ASTE</name>
<reference evidence="1 2" key="1">
    <citation type="submission" date="2018-04" db="EMBL/GenBank/DDBJ databases">
        <authorList>
            <person name="Vogel A."/>
        </authorList>
    </citation>
    <scope>NUCLEOTIDE SEQUENCE [LARGE SCALE GENOMIC DNA]</scope>
</reference>
<proteinExistence type="predicted"/>
<sequence length="115" mass="12840">MRLTYLGLAVWQHPYWTGMPWASLAIQASISTSALLSSIIEESDKRTFSCPGAMMIAFGADTSLIFKHSPTTTFPKVAPLSEFLWVEVPDDPFGNGRNTFWLSQKLKRNTKLGTQ</sequence>
<evidence type="ECO:0000313" key="1">
    <source>
        <dbReference type="EMBL" id="VFR00355.1"/>
    </source>
</evidence>
<organism evidence="1 2">
    <name type="scientific">Cuscuta campestris</name>
    <dbReference type="NCBI Taxonomy" id="132261"/>
    <lineage>
        <taxon>Eukaryota</taxon>
        <taxon>Viridiplantae</taxon>
        <taxon>Streptophyta</taxon>
        <taxon>Embryophyta</taxon>
        <taxon>Tracheophyta</taxon>
        <taxon>Spermatophyta</taxon>
        <taxon>Magnoliopsida</taxon>
        <taxon>eudicotyledons</taxon>
        <taxon>Gunneridae</taxon>
        <taxon>Pentapetalae</taxon>
        <taxon>asterids</taxon>
        <taxon>lamiids</taxon>
        <taxon>Solanales</taxon>
        <taxon>Convolvulaceae</taxon>
        <taxon>Cuscuteae</taxon>
        <taxon>Cuscuta</taxon>
        <taxon>Cuscuta subgen. Grammica</taxon>
        <taxon>Cuscuta sect. Cleistogrammica</taxon>
    </lineage>
</organism>
<feature type="non-terminal residue" evidence="1">
    <location>
        <position position="115"/>
    </location>
</feature>
<dbReference type="AlphaFoldDB" id="A0A484NKN3"/>
<dbReference type="EMBL" id="OOIL02006686">
    <property type="protein sequence ID" value="VFR00355.1"/>
    <property type="molecule type" value="Genomic_DNA"/>
</dbReference>
<evidence type="ECO:0000313" key="2">
    <source>
        <dbReference type="Proteomes" id="UP000595140"/>
    </source>
</evidence>
<dbReference type="Proteomes" id="UP000595140">
    <property type="component" value="Unassembled WGS sequence"/>
</dbReference>
<accession>A0A484NKN3</accession>
<protein>
    <submittedName>
        <fullName evidence="1">Uncharacterized protein</fullName>
    </submittedName>
</protein>
<keyword evidence="2" id="KW-1185">Reference proteome</keyword>
<gene>
    <name evidence="1" type="ORF">CCAM_LOCUS42130</name>
</gene>